<keyword evidence="3" id="KW-1185">Reference proteome</keyword>
<feature type="region of interest" description="Disordered" evidence="1">
    <location>
        <begin position="1"/>
        <end position="395"/>
    </location>
</feature>
<feature type="compositionally biased region" description="Basic and acidic residues" evidence="1">
    <location>
        <begin position="37"/>
        <end position="54"/>
    </location>
</feature>
<dbReference type="Proteomes" id="UP000799640">
    <property type="component" value="Unassembled WGS sequence"/>
</dbReference>
<proteinExistence type="predicted"/>
<feature type="compositionally biased region" description="Polar residues" evidence="1">
    <location>
        <begin position="187"/>
        <end position="205"/>
    </location>
</feature>
<feature type="compositionally biased region" description="Low complexity" evidence="1">
    <location>
        <begin position="95"/>
        <end position="114"/>
    </location>
</feature>
<protein>
    <submittedName>
        <fullName evidence="2">Uncharacterized protein</fullName>
    </submittedName>
</protein>
<name>A0A6G1HR18_9PEZI</name>
<evidence type="ECO:0000313" key="2">
    <source>
        <dbReference type="EMBL" id="KAF2398316.1"/>
    </source>
</evidence>
<reference evidence="2" key="1">
    <citation type="journal article" date="2020" name="Stud. Mycol.">
        <title>101 Dothideomycetes genomes: a test case for predicting lifestyles and emergence of pathogens.</title>
        <authorList>
            <person name="Haridas S."/>
            <person name="Albert R."/>
            <person name="Binder M."/>
            <person name="Bloem J."/>
            <person name="Labutti K."/>
            <person name="Salamov A."/>
            <person name="Andreopoulos B."/>
            <person name="Baker S."/>
            <person name="Barry K."/>
            <person name="Bills G."/>
            <person name="Bluhm B."/>
            <person name="Cannon C."/>
            <person name="Castanera R."/>
            <person name="Culley D."/>
            <person name="Daum C."/>
            <person name="Ezra D."/>
            <person name="Gonzalez J."/>
            <person name="Henrissat B."/>
            <person name="Kuo A."/>
            <person name="Liang C."/>
            <person name="Lipzen A."/>
            <person name="Lutzoni F."/>
            <person name="Magnuson J."/>
            <person name="Mondo S."/>
            <person name="Nolan M."/>
            <person name="Ohm R."/>
            <person name="Pangilinan J."/>
            <person name="Park H.-J."/>
            <person name="Ramirez L."/>
            <person name="Alfaro M."/>
            <person name="Sun H."/>
            <person name="Tritt A."/>
            <person name="Yoshinaga Y."/>
            <person name="Zwiers L.-H."/>
            <person name="Turgeon B."/>
            <person name="Goodwin S."/>
            <person name="Spatafora J."/>
            <person name="Crous P."/>
            <person name="Grigoriev I."/>
        </authorList>
    </citation>
    <scope>NUCLEOTIDE SEQUENCE</scope>
    <source>
        <strain evidence="2">CBS 262.69</strain>
    </source>
</reference>
<accession>A0A6G1HR18</accession>
<evidence type="ECO:0000256" key="1">
    <source>
        <dbReference type="SAM" id="MobiDB-lite"/>
    </source>
</evidence>
<feature type="compositionally biased region" description="Polar residues" evidence="1">
    <location>
        <begin position="225"/>
        <end position="239"/>
    </location>
</feature>
<feature type="compositionally biased region" description="Pro residues" evidence="1">
    <location>
        <begin position="377"/>
        <end position="387"/>
    </location>
</feature>
<organism evidence="2 3">
    <name type="scientific">Trichodelitschia bisporula</name>
    <dbReference type="NCBI Taxonomy" id="703511"/>
    <lineage>
        <taxon>Eukaryota</taxon>
        <taxon>Fungi</taxon>
        <taxon>Dikarya</taxon>
        <taxon>Ascomycota</taxon>
        <taxon>Pezizomycotina</taxon>
        <taxon>Dothideomycetes</taxon>
        <taxon>Dothideomycetes incertae sedis</taxon>
        <taxon>Phaeotrichales</taxon>
        <taxon>Phaeotrichaceae</taxon>
        <taxon>Trichodelitschia</taxon>
    </lineage>
</organism>
<gene>
    <name evidence="2" type="ORF">EJ06DRAFT_99966</name>
</gene>
<dbReference type="EMBL" id="ML996700">
    <property type="protein sequence ID" value="KAF2398316.1"/>
    <property type="molecule type" value="Genomic_DNA"/>
</dbReference>
<dbReference type="AlphaFoldDB" id="A0A6G1HR18"/>
<sequence length="415" mass="45614">MTRPPEQTKFNALRAKWDHNQRRDSNAPPLASMHALGDTKSEGHGDTERHSPHDNRKRTPSRLHRFGSFSLFSGALNSLKPKLLSRSHKPESKPSSTSASTTAQSDSSKTTTASLRSSPQSTPLTMPSAPAPAPAAASITVYSARTPYESMGPPPPKLPRNNSTSFLPVPVKSASTTSLIPPPSVRTFPQSKSTNLLPRLKSSTIAPPPPPEEARLVRPLRVSLPPQSGASLQASLNQAPRQSSRHPSRQPSLQPQQTPRKPSQRSLQPSFRQSSQRFGQQTPRHHSQRLAQQPPREPSQGVGQQLPRQSSQQFPQQPLEPPSQQFPRQLPLQQSQQQFKRTSKPLPQQRAPNRSRIPTPVGTARAYASALKQDDPNAPPMPRPLPTIPRSKTEPNLISATSPAIRLHLRRCCTE</sequence>
<feature type="compositionally biased region" description="Basic residues" evidence="1">
    <location>
        <begin position="55"/>
        <end position="65"/>
    </location>
</feature>
<evidence type="ECO:0000313" key="3">
    <source>
        <dbReference type="Proteomes" id="UP000799640"/>
    </source>
</evidence>
<feature type="compositionally biased region" description="Basic and acidic residues" evidence="1">
    <location>
        <begin position="15"/>
        <end position="25"/>
    </location>
</feature>
<feature type="compositionally biased region" description="Low complexity" evidence="1">
    <location>
        <begin position="304"/>
        <end position="339"/>
    </location>
</feature>
<feature type="compositionally biased region" description="Polar residues" evidence="1">
    <location>
        <begin position="115"/>
        <end position="125"/>
    </location>
</feature>
<feature type="compositionally biased region" description="Low complexity" evidence="1">
    <location>
        <begin position="249"/>
        <end position="281"/>
    </location>
</feature>